<organism evidence="1 2">
    <name type="scientific">Skermanella stibiiresistens SB22</name>
    <dbReference type="NCBI Taxonomy" id="1385369"/>
    <lineage>
        <taxon>Bacteria</taxon>
        <taxon>Pseudomonadati</taxon>
        <taxon>Pseudomonadota</taxon>
        <taxon>Alphaproteobacteria</taxon>
        <taxon>Rhodospirillales</taxon>
        <taxon>Azospirillaceae</taxon>
        <taxon>Skermanella</taxon>
    </lineage>
</organism>
<protein>
    <submittedName>
        <fullName evidence="1">Uncharacterized protein</fullName>
    </submittedName>
</protein>
<dbReference type="Proteomes" id="UP000019486">
    <property type="component" value="Unassembled WGS sequence"/>
</dbReference>
<name>W9H6T0_9PROT</name>
<evidence type="ECO:0000313" key="1">
    <source>
        <dbReference type="EMBL" id="EWY39478.1"/>
    </source>
</evidence>
<proteinExistence type="predicted"/>
<dbReference type="AlphaFoldDB" id="W9H6T0"/>
<reference evidence="1 2" key="1">
    <citation type="submission" date="2013-08" db="EMBL/GenBank/DDBJ databases">
        <title>The genome sequence of Skermanella stibiiresistens.</title>
        <authorList>
            <person name="Zhu W."/>
            <person name="Wang G."/>
        </authorList>
    </citation>
    <scope>NUCLEOTIDE SEQUENCE [LARGE SCALE GENOMIC DNA]</scope>
    <source>
        <strain evidence="1 2">SB22</strain>
    </source>
</reference>
<gene>
    <name evidence="1" type="ORF">N825_06330</name>
</gene>
<accession>W9H6T0</accession>
<keyword evidence="2" id="KW-1185">Reference proteome</keyword>
<evidence type="ECO:0000313" key="2">
    <source>
        <dbReference type="Proteomes" id="UP000019486"/>
    </source>
</evidence>
<sequence>MEEALVMACEVDNEMAVAQAYANARSLQAAEPTAVELARQCYVDLCPDTPADQVAAEVERIIKPVRDSIAAGRSWWAGNPPSK</sequence>
<dbReference type="EMBL" id="AVFL01000012">
    <property type="protein sequence ID" value="EWY39478.1"/>
    <property type="molecule type" value="Genomic_DNA"/>
</dbReference>
<comment type="caution">
    <text evidence="1">The sequence shown here is derived from an EMBL/GenBank/DDBJ whole genome shotgun (WGS) entry which is preliminary data.</text>
</comment>